<comment type="subunit">
    <text evidence="11">Monomer.</text>
</comment>
<dbReference type="InterPro" id="IPR018108">
    <property type="entry name" value="MCP_transmembrane"/>
</dbReference>
<evidence type="ECO:0000256" key="8">
    <source>
        <dbReference type="ARBA" id="ARBA00024143"/>
    </source>
</evidence>
<evidence type="ECO:0000313" key="12">
    <source>
        <dbReference type="EMBL" id="KAB2007431.1"/>
    </source>
</evidence>
<evidence type="ECO:0000313" key="13">
    <source>
        <dbReference type="Proteomes" id="UP000327439"/>
    </source>
</evidence>
<keyword evidence="3 10" id="KW-0813">Transport</keyword>
<keyword evidence="5" id="KW-0677">Repeat</keyword>
<evidence type="ECO:0000256" key="5">
    <source>
        <dbReference type="ARBA" id="ARBA00022737"/>
    </source>
</evidence>
<gene>
    <name evidence="12" type="ORF">ES319_D10G029600v1</name>
</gene>
<keyword evidence="6" id="KW-1133">Transmembrane helix</keyword>
<dbReference type="InterPro" id="IPR023395">
    <property type="entry name" value="MCP_dom_sf"/>
</dbReference>
<comment type="similarity">
    <text evidence="2 10">Belongs to the mitochondrial carrier (TC 2.A.29) family.</text>
</comment>
<dbReference type="Pfam" id="PF00153">
    <property type="entry name" value="Mito_carr"/>
    <property type="match status" value="3"/>
</dbReference>
<dbReference type="AlphaFoldDB" id="A0A5J5PQG3"/>
<dbReference type="GO" id="GO:0140021">
    <property type="term" value="P:mitochondrial ADP transmembrane transport"/>
    <property type="evidence" value="ECO:0007669"/>
    <property type="project" value="InterPro"/>
</dbReference>
<evidence type="ECO:0000256" key="7">
    <source>
        <dbReference type="ARBA" id="ARBA00023136"/>
    </source>
</evidence>
<evidence type="ECO:0000256" key="2">
    <source>
        <dbReference type="ARBA" id="ARBA00006375"/>
    </source>
</evidence>
<keyword evidence="13" id="KW-1185">Reference proteome</keyword>
<dbReference type="GO" id="GO:0005743">
    <property type="term" value="C:mitochondrial inner membrane"/>
    <property type="evidence" value="ECO:0007669"/>
    <property type="project" value="InterPro"/>
</dbReference>
<dbReference type="InterPro" id="IPR002113">
    <property type="entry name" value="ADT_euk_type"/>
</dbReference>
<evidence type="ECO:0000256" key="9">
    <source>
        <dbReference type="PROSITE-ProRule" id="PRU00282"/>
    </source>
</evidence>
<dbReference type="InterPro" id="IPR002067">
    <property type="entry name" value="MCP"/>
</dbReference>
<evidence type="ECO:0000256" key="1">
    <source>
        <dbReference type="ARBA" id="ARBA00004141"/>
    </source>
</evidence>
<dbReference type="PRINTS" id="PR00926">
    <property type="entry name" value="MITOCARRIER"/>
</dbReference>
<sequence length="344" mass="38056">MENLAARLSCRTEHEPLHPLISQKIRWQPDLSFRPFNYTAAPIIENMGSTAGTSSVVKPSPPAFVGAPMEKSSKASLIKELVALGLLKAVAAPFEQVKLLLQNQKDIIKSGRQHKPYNGILHCFTTTIRNEGIFSLWRGYTAMTMVHVSATSYTRVVVSSYVASAATQFLVYPFLYAATRMATDVKTTDSNTGDRQFNGMIDVFRKTLKSDGIVGLYRGFNITLGELVTMGVLSKGLNPWKQHYSYILRNNFLSRHMVELGFWISGNMATYPLDTVSRRMMMTSGSGTVKYKSTVHAIGQIMKTEGVKTFYNGAGAEILACAANRATLLLMIYVADVIRAAKEK</sequence>
<dbReference type="PANTHER" id="PTHR45635">
    <property type="entry name" value="ADP,ATP CARRIER PROTEIN 1-RELATED-RELATED"/>
    <property type="match status" value="1"/>
</dbReference>
<comment type="subcellular location">
    <subcellularLocation>
        <location evidence="1 11">Membrane</location>
        <topology evidence="1 11">Multi-pass membrane protein</topology>
    </subcellularLocation>
</comment>
<feature type="repeat" description="Solcar" evidence="9">
    <location>
        <begin position="250"/>
        <end position="338"/>
    </location>
</feature>
<dbReference type="Gene3D" id="1.50.40.10">
    <property type="entry name" value="Mitochondrial carrier domain"/>
    <property type="match status" value="1"/>
</dbReference>
<dbReference type="PROSITE" id="PS50920">
    <property type="entry name" value="SOLCAR"/>
    <property type="match status" value="2"/>
</dbReference>
<evidence type="ECO:0000256" key="3">
    <source>
        <dbReference type="ARBA" id="ARBA00022448"/>
    </source>
</evidence>
<evidence type="ECO:0000256" key="6">
    <source>
        <dbReference type="ARBA" id="ARBA00022989"/>
    </source>
</evidence>
<dbReference type="SUPFAM" id="SSF103506">
    <property type="entry name" value="Mitochondrial carrier"/>
    <property type="match status" value="1"/>
</dbReference>
<evidence type="ECO:0000256" key="4">
    <source>
        <dbReference type="ARBA" id="ARBA00022692"/>
    </source>
</evidence>
<comment type="function">
    <text evidence="11">Catalyzes the exchange of ADP and ATP across the membrane.</text>
</comment>
<keyword evidence="4 9" id="KW-0812">Transmembrane</keyword>
<organism evidence="12 13">
    <name type="scientific">Gossypium barbadense</name>
    <name type="common">Sea Island cotton</name>
    <name type="synonym">Hibiscus barbadensis</name>
    <dbReference type="NCBI Taxonomy" id="3634"/>
    <lineage>
        <taxon>Eukaryota</taxon>
        <taxon>Viridiplantae</taxon>
        <taxon>Streptophyta</taxon>
        <taxon>Embryophyta</taxon>
        <taxon>Tracheophyta</taxon>
        <taxon>Spermatophyta</taxon>
        <taxon>Magnoliopsida</taxon>
        <taxon>eudicotyledons</taxon>
        <taxon>Gunneridae</taxon>
        <taxon>Pentapetalae</taxon>
        <taxon>rosids</taxon>
        <taxon>malvids</taxon>
        <taxon>Malvales</taxon>
        <taxon>Malvaceae</taxon>
        <taxon>Malvoideae</taxon>
        <taxon>Gossypium</taxon>
    </lineage>
</organism>
<dbReference type="PRINTS" id="PR00927">
    <property type="entry name" value="ADPTRNSLCASE"/>
</dbReference>
<dbReference type="OrthoDB" id="944604at2759"/>
<dbReference type="PANTHER" id="PTHR45635:SF23">
    <property type="entry name" value="ADP_ATP TRANSLOCASE"/>
    <property type="match status" value="1"/>
</dbReference>
<dbReference type="GO" id="GO:0005471">
    <property type="term" value="F:ATP:ADP antiporter activity"/>
    <property type="evidence" value="ECO:0007669"/>
    <property type="project" value="UniProtKB-UniRule"/>
</dbReference>
<evidence type="ECO:0000256" key="11">
    <source>
        <dbReference type="RuleBase" id="RU368008"/>
    </source>
</evidence>
<accession>A0A5J5PQG3</accession>
<dbReference type="Proteomes" id="UP000327439">
    <property type="component" value="Chromosome D10"/>
</dbReference>
<dbReference type="GO" id="GO:1990544">
    <property type="term" value="P:mitochondrial ATP transmembrane transport"/>
    <property type="evidence" value="ECO:0007669"/>
    <property type="project" value="InterPro"/>
</dbReference>
<reference evidence="13" key="1">
    <citation type="journal article" date="2020" name="Nat. Genet.">
        <title>Genomic diversifications of five Gossypium allopolyploid species and their impact on cotton improvement.</title>
        <authorList>
            <person name="Chen Z.J."/>
            <person name="Sreedasyam A."/>
            <person name="Ando A."/>
            <person name="Song Q."/>
            <person name="De Santiago L.M."/>
            <person name="Hulse-Kemp A.M."/>
            <person name="Ding M."/>
            <person name="Ye W."/>
            <person name="Kirkbride R.C."/>
            <person name="Jenkins J."/>
            <person name="Plott C."/>
            <person name="Lovell J."/>
            <person name="Lin Y.M."/>
            <person name="Vaughn R."/>
            <person name="Liu B."/>
            <person name="Simpson S."/>
            <person name="Scheffler B.E."/>
            <person name="Wen L."/>
            <person name="Saski C.A."/>
            <person name="Grover C.E."/>
            <person name="Hu G."/>
            <person name="Conover J.L."/>
            <person name="Carlson J.W."/>
            <person name="Shu S."/>
            <person name="Boston L.B."/>
            <person name="Williams M."/>
            <person name="Peterson D.G."/>
            <person name="McGee K."/>
            <person name="Jones D.C."/>
            <person name="Wendel J.F."/>
            <person name="Stelly D.M."/>
            <person name="Grimwood J."/>
            <person name="Schmutz J."/>
        </authorList>
    </citation>
    <scope>NUCLEOTIDE SEQUENCE [LARGE SCALE GENOMIC DNA]</scope>
    <source>
        <strain evidence="13">cv. 3-79</strain>
    </source>
</reference>
<proteinExistence type="inferred from homology"/>
<keyword evidence="7 9" id="KW-0472">Membrane</keyword>
<name>A0A5J5PQG3_GOSBA</name>
<comment type="catalytic activity">
    <reaction evidence="8">
        <text>ADP(in) + ATP(out) = ADP(out) + ATP(in)</text>
        <dbReference type="Rhea" id="RHEA:34999"/>
        <dbReference type="ChEBI" id="CHEBI:30616"/>
        <dbReference type="ChEBI" id="CHEBI:456216"/>
    </reaction>
    <physiologicalReaction direction="left-to-right" evidence="8">
        <dbReference type="Rhea" id="RHEA:35000"/>
    </physiologicalReaction>
</comment>
<dbReference type="EMBL" id="CM018224">
    <property type="protein sequence ID" value="KAB2007431.1"/>
    <property type="molecule type" value="Genomic_DNA"/>
</dbReference>
<evidence type="ECO:0000256" key="10">
    <source>
        <dbReference type="RuleBase" id="RU000488"/>
    </source>
</evidence>
<protein>
    <recommendedName>
        <fullName evidence="11">ADP/ATP translocase</fullName>
    </recommendedName>
    <alternativeName>
        <fullName evidence="11">ADP,ATP carrier protein</fullName>
    </alternativeName>
</protein>
<feature type="repeat" description="Solcar" evidence="9">
    <location>
        <begin position="151"/>
        <end position="244"/>
    </location>
</feature>